<dbReference type="SUPFAM" id="SSF63748">
    <property type="entry name" value="Tudor/PWWP/MBT"/>
    <property type="match status" value="2"/>
</dbReference>
<dbReference type="Gene3D" id="2.30.30.140">
    <property type="match status" value="2"/>
</dbReference>
<evidence type="ECO:0000259" key="1">
    <source>
        <dbReference type="Pfam" id="PF00567"/>
    </source>
</evidence>
<keyword evidence="2" id="KW-1185">Reference proteome</keyword>
<dbReference type="Pfam" id="PF00567">
    <property type="entry name" value="TUDOR"/>
    <property type="match status" value="2"/>
</dbReference>
<feature type="domain" description="Tudor" evidence="1">
    <location>
        <begin position="246"/>
        <end position="359"/>
    </location>
</feature>
<dbReference type="RefSeq" id="XP_025424036.1">
    <property type="nucleotide sequence ID" value="XM_025568251.1"/>
</dbReference>
<evidence type="ECO:0000313" key="3">
    <source>
        <dbReference type="RefSeq" id="XP_025424036.1"/>
    </source>
</evidence>
<proteinExistence type="predicted"/>
<dbReference type="Proteomes" id="UP000694846">
    <property type="component" value="Unplaced"/>
</dbReference>
<dbReference type="OrthoDB" id="10034606at2759"/>
<feature type="domain" description="Tudor" evidence="1">
    <location>
        <begin position="436"/>
        <end position="545"/>
    </location>
</feature>
<protein>
    <submittedName>
        <fullName evidence="3">Uncharacterized protein LOC112693262</fullName>
    </submittedName>
</protein>
<dbReference type="InterPro" id="IPR050621">
    <property type="entry name" value="Tudor_domain_containing"/>
</dbReference>
<evidence type="ECO:0000313" key="2">
    <source>
        <dbReference type="Proteomes" id="UP000694846"/>
    </source>
</evidence>
<sequence length="608" mass="69594">MADFDEHGNWLTDENNTSNMSMNIKKHIRHGRHRAKKYNFVDDPSDKIDLNVQKYNGIDNVQILLNYMEEMNLGNVEFSVFQCKSKSTNLPAFYANIKLGNISLASSFPEKYSLPEVAKQVAARNALTILKKKYSHGNVPVTEDIAVVAERLEKELLKNYAGLFCDKVEDIYKQAYNESLPSDWLISLKQLPTNILIEELPNQNKSILYYASLAEKEKYEELMDTTSIVETCGNLPLMKFVDKTERSITVISIDSNHTFWILFVHDSINDEYANLFQLMNMPDESRNFIKMFSIEILDIYAVQIENEWHRFQVIKVEDDNVTGIFIDLGMEWCVTKSDVKFLSPKFLNVPSQAIKCSLSSLFFAPYFQVANNLFQKMLIGKEFTVVPDNIENDVQLVTLYSGKCNMNTKILEAIVQETNFNKIDETCNQATISYVADGYLYLHPISETLLIIESILDTISSSRPLHQLYSKKSVSPHKVYLVKCTELDIWSRAVIDDFIITGQKFKVYFIDYGNYGYIDQDKFIDLQSLDELLSKIGPQALKVSFHLFPPEKLTESLSKALYEMTMEKCLDVKVVSTDVDGTPVVELFDADDQTGNSASFNIQLHQSV</sequence>
<name>A0A8B8GN60_9HEMI</name>
<dbReference type="InterPro" id="IPR041966">
    <property type="entry name" value="LOTUS-like"/>
</dbReference>
<dbReference type="InterPro" id="IPR002999">
    <property type="entry name" value="Tudor"/>
</dbReference>
<dbReference type="CDD" id="cd20379">
    <property type="entry name" value="Tudor_dTUD-like"/>
    <property type="match status" value="1"/>
</dbReference>
<dbReference type="PANTHER" id="PTHR22948">
    <property type="entry name" value="TUDOR DOMAIN CONTAINING PROTEIN"/>
    <property type="match status" value="1"/>
</dbReference>
<dbReference type="Gene3D" id="3.30.420.610">
    <property type="entry name" value="LOTUS domain-like"/>
    <property type="match status" value="1"/>
</dbReference>
<dbReference type="GeneID" id="112693262"/>
<gene>
    <name evidence="3" type="primary">LOC112693262</name>
</gene>
<accession>A0A8B8GN60</accession>
<dbReference type="AlphaFoldDB" id="A0A8B8GN60"/>
<reference evidence="3" key="1">
    <citation type="submission" date="2025-08" db="UniProtKB">
        <authorList>
            <consortium name="RefSeq"/>
        </authorList>
    </citation>
    <scope>IDENTIFICATION</scope>
    <source>
        <tissue evidence="3">Whole body</tissue>
    </source>
</reference>
<dbReference type="PANTHER" id="PTHR22948:SF76">
    <property type="entry name" value="FI20010P1-RELATED"/>
    <property type="match status" value="1"/>
</dbReference>
<organism evidence="2 3">
    <name type="scientific">Sipha flava</name>
    <name type="common">yellow sugarcane aphid</name>
    <dbReference type="NCBI Taxonomy" id="143950"/>
    <lineage>
        <taxon>Eukaryota</taxon>
        <taxon>Metazoa</taxon>
        <taxon>Ecdysozoa</taxon>
        <taxon>Arthropoda</taxon>
        <taxon>Hexapoda</taxon>
        <taxon>Insecta</taxon>
        <taxon>Pterygota</taxon>
        <taxon>Neoptera</taxon>
        <taxon>Paraneoptera</taxon>
        <taxon>Hemiptera</taxon>
        <taxon>Sternorrhyncha</taxon>
        <taxon>Aphidomorpha</taxon>
        <taxon>Aphidoidea</taxon>
        <taxon>Aphididae</taxon>
        <taxon>Sipha</taxon>
    </lineage>
</organism>